<accession>B9AE15</accession>
<dbReference type="AlphaFoldDB" id="B9AE15"/>
<proteinExistence type="predicted"/>
<dbReference type="Proteomes" id="UP000003489">
    <property type="component" value="Unassembled WGS sequence"/>
</dbReference>
<dbReference type="EMBL" id="ABYW01000005">
    <property type="protein sequence ID" value="EEE41705.1"/>
    <property type="molecule type" value="Genomic_DNA"/>
</dbReference>
<evidence type="ECO:0000313" key="1">
    <source>
        <dbReference type="EMBL" id="EEE41705.1"/>
    </source>
</evidence>
<evidence type="ECO:0000313" key="2">
    <source>
        <dbReference type="Proteomes" id="UP000003489"/>
    </source>
</evidence>
<name>B9AE15_METSM</name>
<dbReference type="HOGENOM" id="CLU_3130908_0_0_2"/>
<reference evidence="1 2" key="2">
    <citation type="submission" date="2008-11" db="EMBL/GenBank/DDBJ databases">
        <title>Draft genome sequence of Methanobrevibacter smithii (DSM 2375).</title>
        <authorList>
            <person name="Sudarsanam P."/>
            <person name="Ley R."/>
            <person name="Guruge J."/>
            <person name="Turnbaugh P.J."/>
            <person name="Mahowald M."/>
            <person name="Liep D."/>
            <person name="Gordon J."/>
        </authorList>
    </citation>
    <scope>NUCLEOTIDE SEQUENCE [LARGE SCALE GENOMIC DNA]</scope>
    <source>
        <strain evidence="1 2">DSM 2375</strain>
    </source>
</reference>
<protein>
    <submittedName>
        <fullName evidence="1">Uncharacterized protein</fullName>
    </submittedName>
</protein>
<gene>
    <name evidence="1" type="ORF">METSMIALI_00591</name>
</gene>
<sequence>MMLIFLKFDFVFIIIKEKCIENILIMGYFGKVFKRVLTKYFSVVKIFIFHVLIL</sequence>
<comment type="caution">
    <text evidence="1">The sequence shown here is derived from an EMBL/GenBank/DDBJ whole genome shotgun (WGS) entry which is preliminary data.</text>
</comment>
<organism evidence="1 2">
    <name type="scientific">Methanobrevibacter smithii DSM 2375</name>
    <dbReference type="NCBI Taxonomy" id="483214"/>
    <lineage>
        <taxon>Archaea</taxon>
        <taxon>Methanobacteriati</taxon>
        <taxon>Methanobacteriota</taxon>
        <taxon>Methanomada group</taxon>
        <taxon>Methanobacteria</taxon>
        <taxon>Methanobacteriales</taxon>
        <taxon>Methanobacteriaceae</taxon>
        <taxon>Methanobrevibacter</taxon>
    </lineage>
</organism>
<reference evidence="1 2" key="1">
    <citation type="submission" date="2008-10" db="EMBL/GenBank/DDBJ databases">
        <authorList>
            <person name="Fulton L."/>
            <person name="Clifton S."/>
            <person name="Fulton B."/>
            <person name="Xu J."/>
            <person name="Minx P."/>
            <person name="Pepin K.H."/>
            <person name="Johnson M."/>
            <person name="Bhonagiri V."/>
            <person name="Nash W.E."/>
            <person name="Mardis E.R."/>
            <person name="Wilson R.K."/>
        </authorList>
    </citation>
    <scope>NUCLEOTIDE SEQUENCE [LARGE SCALE GENOMIC DNA]</scope>
    <source>
        <strain evidence="1 2">DSM 2375</strain>
    </source>
</reference>